<keyword evidence="12" id="KW-1185">Reference proteome</keyword>
<keyword evidence="5" id="KW-0201">Cytochrome c-type biogenesis</keyword>
<keyword evidence="6 9" id="KW-0408">Iron</keyword>
<dbReference type="STRING" id="1120919.GCA_000429165_02158"/>
<dbReference type="PANTHER" id="PTHR47870:SF1">
    <property type="entry name" value="CYTOCHROME C-TYPE BIOGENESIS PROTEIN CCMH"/>
    <property type="match status" value="1"/>
</dbReference>
<dbReference type="EMBL" id="BJYF01000008">
    <property type="protein sequence ID" value="GEN59709.1"/>
    <property type="molecule type" value="Genomic_DNA"/>
</dbReference>
<keyword evidence="9" id="KW-0472">Membrane</keyword>
<keyword evidence="9" id="KW-1133">Transmembrane helix</keyword>
<evidence type="ECO:0000256" key="4">
    <source>
        <dbReference type="ARBA" id="ARBA00022729"/>
    </source>
</evidence>
<dbReference type="Gene3D" id="1.10.8.640">
    <property type="entry name" value="Cytochrome C biogenesis protein"/>
    <property type="match status" value="1"/>
</dbReference>
<dbReference type="RefSeq" id="WP_026399213.1">
    <property type="nucleotide sequence ID" value="NZ_BAPG01000121.1"/>
</dbReference>
<keyword evidence="3 9" id="KW-0479">Metal-binding</keyword>
<organism evidence="11 12">
    <name type="scientific">Acetobacter nitrogenifigens DSM 23921 = NBRC 105050</name>
    <dbReference type="NCBI Taxonomy" id="1120919"/>
    <lineage>
        <taxon>Bacteria</taxon>
        <taxon>Pseudomonadati</taxon>
        <taxon>Pseudomonadota</taxon>
        <taxon>Alphaproteobacteria</taxon>
        <taxon>Acetobacterales</taxon>
        <taxon>Acetobacteraceae</taxon>
        <taxon>Acetobacter</taxon>
    </lineage>
</organism>
<dbReference type="GO" id="GO:0005886">
    <property type="term" value="C:plasma membrane"/>
    <property type="evidence" value="ECO:0007669"/>
    <property type="project" value="TreeGrafter"/>
</dbReference>
<evidence type="ECO:0000256" key="9">
    <source>
        <dbReference type="RuleBase" id="RU364112"/>
    </source>
</evidence>
<accession>A0A511X9T6</accession>
<comment type="subcellular location">
    <subcellularLocation>
        <location evidence="8">Membrane</location>
        <topology evidence="8">Single-pass membrane protein</topology>
        <orientation evidence="8">Periplasmic side</orientation>
    </subcellularLocation>
</comment>
<keyword evidence="9" id="KW-0812">Transmembrane</keyword>
<dbReference type="OrthoDB" id="9804975at2"/>
<protein>
    <recommendedName>
        <fullName evidence="9">Cytochrome c-type biogenesis protein</fullName>
    </recommendedName>
</protein>
<comment type="similarity">
    <text evidence="1 9">Belongs to the CcmH/CycL/Ccl2/NrfF family.</text>
</comment>
<feature type="chain" id="PRO_5022260783" description="Cytochrome c-type biogenesis protein" evidence="9">
    <location>
        <begin position="30"/>
        <end position="159"/>
    </location>
</feature>
<dbReference type="Proteomes" id="UP000321635">
    <property type="component" value="Unassembled WGS sequence"/>
</dbReference>
<evidence type="ECO:0000259" key="10">
    <source>
        <dbReference type="Pfam" id="PF03918"/>
    </source>
</evidence>
<keyword evidence="4 9" id="KW-0732">Signal</keyword>
<dbReference type="PANTHER" id="PTHR47870">
    <property type="entry name" value="CYTOCHROME C-TYPE BIOGENESIS PROTEIN CCMH"/>
    <property type="match status" value="1"/>
</dbReference>
<evidence type="ECO:0000256" key="5">
    <source>
        <dbReference type="ARBA" id="ARBA00022748"/>
    </source>
</evidence>
<comment type="caution">
    <text evidence="11">The sequence shown here is derived from an EMBL/GenBank/DDBJ whole genome shotgun (WGS) entry which is preliminary data.</text>
</comment>
<comment type="function">
    <text evidence="7">Required for the biogenesis of c-type cytochromes. Possible subunit of a heme lyase.</text>
</comment>
<dbReference type="Pfam" id="PF03918">
    <property type="entry name" value="CcmH"/>
    <property type="match status" value="1"/>
</dbReference>
<name>A0A511X9T6_9PROT</name>
<sequence length="159" mass="17497">MRRLVFQRGRHASVALAAMLFLAPVLASAVDDPSEMLPDPKQEARAEAIGSQLRCLVCQNESIEDSSAGLARDLRKVVREHVAKGESQQQVIAWMVSRYGDFIRLSPPVTVATLLLWGMPALALLAGIVGAVVIFRKKPQAAPLTDEERARLEELSRER</sequence>
<evidence type="ECO:0000256" key="3">
    <source>
        <dbReference type="ARBA" id="ARBA00022723"/>
    </source>
</evidence>
<dbReference type="InterPro" id="IPR038297">
    <property type="entry name" value="CcmH/CycL/NrfF/Ccl2_sf"/>
</dbReference>
<evidence type="ECO:0000256" key="1">
    <source>
        <dbReference type="ARBA" id="ARBA00010342"/>
    </source>
</evidence>
<feature type="domain" description="CcmH/CycL/Ccl2/NrfF N-terminal" evidence="10">
    <location>
        <begin position="19"/>
        <end position="155"/>
    </location>
</feature>
<evidence type="ECO:0000256" key="2">
    <source>
        <dbReference type="ARBA" id="ARBA00022617"/>
    </source>
</evidence>
<feature type="transmembrane region" description="Helical" evidence="9">
    <location>
        <begin position="114"/>
        <end position="135"/>
    </location>
</feature>
<dbReference type="InterPro" id="IPR005616">
    <property type="entry name" value="CcmH/CycL/Ccl2/NrfF_N"/>
</dbReference>
<gene>
    <name evidence="11" type="primary">ccmH</name>
    <name evidence="11" type="ORF">ANI02nite_15930</name>
</gene>
<keyword evidence="2 9" id="KW-0349">Heme</keyword>
<proteinExistence type="inferred from homology"/>
<evidence type="ECO:0000256" key="7">
    <source>
        <dbReference type="ARBA" id="ARBA00037230"/>
    </source>
</evidence>
<feature type="signal peptide" evidence="9">
    <location>
        <begin position="1"/>
        <end position="29"/>
    </location>
</feature>
<evidence type="ECO:0000256" key="6">
    <source>
        <dbReference type="ARBA" id="ARBA00023004"/>
    </source>
</evidence>
<dbReference type="InterPro" id="IPR051263">
    <property type="entry name" value="C-type_cytochrome_biogenesis"/>
</dbReference>
<dbReference type="CDD" id="cd16378">
    <property type="entry name" value="CcmH_N"/>
    <property type="match status" value="1"/>
</dbReference>
<evidence type="ECO:0000313" key="11">
    <source>
        <dbReference type="EMBL" id="GEN59709.1"/>
    </source>
</evidence>
<dbReference type="AlphaFoldDB" id="A0A511X9T6"/>
<evidence type="ECO:0000256" key="8">
    <source>
        <dbReference type="ARBA" id="ARBA00060491"/>
    </source>
</evidence>
<reference evidence="11 12" key="1">
    <citation type="submission" date="2019-07" db="EMBL/GenBank/DDBJ databases">
        <title>Whole genome shotgun sequence of Acetobacter nitrogenifigens NBRC 105050.</title>
        <authorList>
            <person name="Hosoyama A."/>
            <person name="Uohara A."/>
            <person name="Ohji S."/>
            <person name="Ichikawa N."/>
        </authorList>
    </citation>
    <scope>NUCLEOTIDE SEQUENCE [LARGE SCALE GENOMIC DNA]</scope>
    <source>
        <strain evidence="11 12">NBRC 105050</strain>
    </source>
</reference>
<dbReference type="FunFam" id="1.10.8.640:FF:000001">
    <property type="entry name" value="Cytochrome c-type biogenesis protein"/>
    <property type="match status" value="1"/>
</dbReference>
<dbReference type="GO" id="GO:0046872">
    <property type="term" value="F:metal ion binding"/>
    <property type="evidence" value="ECO:0007669"/>
    <property type="project" value="UniProtKB-KW"/>
</dbReference>
<dbReference type="GO" id="GO:0017004">
    <property type="term" value="P:cytochrome complex assembly"/>
    <property type="evidence" value="ECO:0007669"/>
    <property type="project" value="UniProtKB-KW"/>
</dbReference>
<evidence type="ECO:0000313" key="12">
    <source>
        <dbReference type="Proteomes" id="UP000321635"/>
    </source>
</evidence>